<name>A0A1U8Q706_NELNU</name>
<dbReference type="GO" id="GO:0004523">
    <property type="term" value="F:RNA-DNA hybrid ribonuclease activity"/>
    <property type="evidence" value="ECO:0007669"/>
    <property type="project" value="InterPro"/>
</dbReference>
<dbReference type="Gene3D" id="3.30.420.10">
    <property type="entry name" value="Ribonuclease H-like superfamily/Ribonuclease H"/>
    <property type="match status" value="1"/>
</dbReference>
<reference evidence="3" key="1">
    <citation type="submission" date="2025-08" db="UniProtKB">
        <authorList>
            <consortium name="RefSeq"/>
        </authorList>
    </citation>
    <scope>IDENTIFICATION</scope>
</reference>
<dbReference type="OrthoDB" id="957938at2759"/>
<dbReference type="InterPro" id="IPR012337">
    <property type="entry name" value="RNaseH-like_sf"/>
</dbReference>
<protein>
    <submittedName>
        <fullName evidence="3">Uncharacterized protein LOC109115242</fullName>
    </submittedName>
</protein>
<dbReference type="Proteomes" id="UP000189703">
    <property type="component" value="Unplaced"/>
</dbReference>
<dbReference type="InterPro" id="IPR044730">
    <property type="entry name" value="RNase_H-like_dom_plant"/>
</dbReference>
<dbReference type="AlphaFoldDB" id="A0A1U8Q706"/>
<dbReference type="CDD" id="cd06222">
    <property type="entry name" value="RNase_H_like"/>
    <property type="match status" value="1"/>
</dbReference>
<proteinExistence type="predicted"/>
<organism evidence="2 3">
    <name type="scientific">Nelumbo nucifera</name>
    <name type="common">Sacred lotus</name>
    <dbReference type="NCBI Taxonomy" id="4432"/>
    <lineage>
        <taxon>Eukaryota</taxon>
        <taxon>Viridiplantae</taxon>
        <taxon>Streptophyta</taxon>
        <taxon>Embryophyta</taxon>
        <taxon>Tracheophyta</taxon>
        <taxon>Spermatophyta</taxon>
        <taxon>Magnoliopsida</taxon>
        <taxon>Proteales</taxon>
        <taxon>Nelumbonaceae</taxon>
        <taxon>Nelumbo</taxon>
    </lineage>
</organism>
<dbReference type="PANTHER" id="PTHR47723:SF19">
    <property type="entry name" value="POLYNUCLEOTIDYL TRANSFERASE, RIBONUCLEASE H-LIKE SUPERFAMILY PROTEIN"/>
    <property type="match status" value="1"/>
</dbReference>
<feature type="domain" description="RNase H type-1" evidence="1">
    <location>
        <begin position="83"/>
        <end position="212"/>
    </location>
</feature>
<accession>A0A1U8Q706</accession>
<dbReference type="OMA" id="FQIAVID"/>
<gene>
    <name evidence="3" type="primary">LOC109115242</name>
</gene>
<keyword evidence="2" id="KW-1185">Reference proteome</keyword>
<dbReference type="PROSITE" id="PS50879">
    <property type="entry name" value="RNASE_H_1"/>
    <property type="match status" value="1"/>
</dbReference>
<dbReference type="PANTHER" id="PTHR47723">
    <property type="entry name" value="OS05G0353850 PROTEIN"/>
    <property type="match status" value="1"/>
</dbReference>
<dbReference type="SUPFAM" id="SSF53098">
    <property type="entry name" value="Ribonuclease H-like"/>
    <property type="match status" value="1"/>
</dbReference>
<dbReference type="InterPro" id="IPR053151">
    <property type="entry name" value="RNase_H-like"/>
</dbReference>
<dbReference type="InterPro" id="IPR002156">
    <property type="entry name" value="RNaseH_domain"/>
</dbReference>
<dbReference type="GO" id="GO:0003676">
    <property type="term" value="F:nucleic acid binding"/>
    <property type="evidence" value="ECO:0007669"/>
    <property type="project" value="InterPro"/>
</dbReference>
<dbReference type="InParanoid" id="A0A1U8Q706"/>
<dbReference type="Pfam" id="PF13456">
    <property type="entry name" value="RVT_3"/>
    <property type="match status" value="1"/>
</dbReference>
<evidence type="ECO:0000259" key="1">
    <source>
        <dbReference type="PROSITE" id="PS50879"/>
    </source>
</evidence>
<dbReference type="RefSeq" id="XP_019054578.1">
    <property type="nucleotide sequence ID" value="XM_019199033.1"/>
</dbReference>
<sequence>MGRCTRAAVVWTVWEERNLRIFKDKERSKEVVIEMITLRVVHWVKTLKLFADFKIEDFFRSWGTIASSASRRSVINESWSPPNDGWKKLNFDGSCLGNPDPSGIGGVIREENGNVLAVFSGPNQHGDVESSEMKAAVLGVEKAKEMGIYRLIIGGDSKIVIKWLKKGEGIIWQLRNELRRFKQASKEMVIQIRWIRRSSNSMADGLAKQGIQRQSMFWAML</sequence>
<evidence type="ECO:0000313" key="3">
    <source>
        <dbReference type="RefSeq" id="XP_019054578.1"/>
    </source>
</evidence>
<dbReference type="KEGG" id="nnu:109115242"/>
<dbReference type="GeneID" id="109115242"/>
<dbReference type="InterPro" id="IPR036397">
    <property type="entry name" value="RNaseH_sf"/>
</dbReference>
<evidence type="ECO:0000313" key="2">
    <source>
        <dbReference type="Proteomes" id="UP000189703"/>
    </source>
</evidence>